<sequence length="525" mass="53387">MKKILLATTALVASAGVAAADVTLSGDGRMGITYDSAADSNSRLAFTNRARVTFSLSGETDSGMAFGGSFRADNASGAAAGTAGHVFISGEFGRLRMGDVDSAFQALFGNIGGVGLTGLGDLNELDHSTSGGAFSLGSALTASQLGLVNGWAFGATNGVSSVDDFSVFVTPSLASSLFTYTPPSAATNPDTYIGSIADIVDAFDNVFNQAGGGVSGFVFDNDFDATTFLTSLENNGAQMLDSDGNITNVANGDAASIRVPGFAAGVFAQSVTNEAVFAGFGFDSTDPAPGGGQDQIAALFGVDDFGDMFFGGIDWEASASLNTPAIDSRVLFDYSIEGFSFALGYSQTGPHQAGSIAAAYTFDGLTVSAGYGQARWRDAYTASFTASAPIQPGISASLGNSATATLATVTEDAKARDWNVGVKYDIDALSMAAVYQDKRFSVGGTQIDKHRTMGASVGYTMDAIGVSAFATQTKSDLAPQDARAYGLGASYNLGGGAHIRGGVVNSRGFTGSSSTTGDLGLAFTF</sequence>
<dbReference type="AlphaFoldDB" id="A0A543KGS1"/>
<gene>
    <name evidence="3" type="ORF">BD293_2942</name>
</gene>
<evidence type="ECO:0000256" key="1">
    <source>
        <dbReference type="SAM" id="SignalP"/>
    </source>
</evidence>
<feature type="chain" id="PRO_5022234842" evidence="1">
    <location>
        <begin position="20"/>
        <end position="525"/>
    </location>
</feature>
<keyword evidence="1" id="KW-0732">Signal</keyword>
<proteinExistence type="predicted"/>
<protein>
    <submittedName>
        <fullName evidence="3">Porin-like protein</fullName>
    </submittedName>
</protein>
<dbReference type="Pfam" id="PF13609">
    <property type="entry name" value="Porin_4"/>
    <property type="match status" value="1"/>
</dbReference>
<comment type="caution">
    <text evidence="3">The sequence shown here is derived from an EMBL/GenBank/DDBJ whole genome shotgun (WGS) entry which is preliminary data.</text>
</comment>
<dbReference type="GO" id="GO:0015288">
    <property type="term" value="F:porin activity"/>
    <property type="evidence" value="ECO:0007669"/>
    <property type="project" value="InterPro"/>
</dbReference>
<keyword evidence="4" id="KW-1185">Reference proteome</keyword>
<evidence type="ECO:0000313" key="4">
    <source>
        <dbReference type="Proteomes" id="UP000320582"/>
    </source>
</evidence>
<dbReference type="InterPro" id="IPR023614">
    <property type="entry name" value="Porin_dom_sf"/>
</dbReference>
<reference evidence="3 4" key="1">
    <citation type="submission" date="2019-06" db="EMBL/GenBank/DDBJ databases">
        <title>Genomic Encyclopedia of Archaeal and Bacterial Type Strains, Phase II (KMG-II): from individual species to whole genera.</title>
        <authorList>
            <person name="Goeker M."/>
        </authorList>
    </citation>
    <scope>NUCLEOTIDE SEQUENCE [LARGE SCALE GENOMIC DNA]</scope>
    <source>
        <strain evidence="3 4">DSM 18423</strain>
    </source>
</reference>
<evidence type="ECO:0000313" key="3">
    <source>
        <dbReference type="EMBL" id="TQM94273.1"/>
    </source>
</evidence>
<evidence type="ECO:0000259" key="2">
    <source>
        <dbReference type="Pfam" id="PF13609"/>
    </source>
</evidence>
<feature type="signal peptide" evidence="1">
    <location>
        <begin position="1"/>
        <end position="19"/>
    </location>
</feature>
<dbReference type="GO" id="GO:0016020">
    <property type="term" value="C:membrane"/>
    <property type="evidence" value="ECO:0007669"/>
    <property type="project" value="InterPro"/>
</dbReference>
<organism evidence="3 4">
    <name type="scientific">Roseinatronobacter monicus</name>
    <dbReference type="NCBI Taxonomy" id="393481"/>
    <lineage>
        <taxon>Bacteria</taxon>
        <taxon>Pseudomonadati</taxon>
        <taxon>Pseudomonadota</taxon>
        <taxon>Alphaproteobacteria</taxon>
        <taxon>Rhodobacterales</taxon>
        <taxon>Paracoccaceae</taxon>
        <taxon>Roseinatronobacter</taxon>
    </lineage>
</organism>
<dbReference type="SUPFAM" id="SSF56935">
    <property type="entry name" value="Porins"/>
    <property type="match status" value="2"/>
</dbReference>
<name>A0A543KGS1_9RHOB</name>
<dbReference type="InterPro" id="IPR033900">
    <property type="entry name" value="Gram_neg_porin_domain"/>
</dbReference>
<accession>A0A543KGS1</accession>
<dbReference type="Gene3D" id="2.40.160.10">
    <property type="entry name" value="Porin"/>
    <property type="match status" value="3"/>
</dbReference>
<dbReference type="Proteomes" id="UP000320582">
    <property type="component" value="Unassembled WGS sequence"/>
</dbReference>
<dbReference type="EMBL" id="VFPT01000001">
    <property type="protein sequence ID" value="TQM94273.1"/>
    <property type="molecule type" value="Genomic_DNA"/>
</dbReference>
<feature type="domain" description="Porin" evidence="2">
    <location>
        <begin position="7"/>
        <end position="505"/>
    </location>
</feature>